<dbReference type="EMBL" id="CACVKT020004398">
    <property type="protein sequence ID" value="CAC5389911.1"/>
    <property type="molecule type" value="Genomic_DNA"/>
</dbReference>
<sequence>MGNNCTLQTSINIIKNKFEAEISFKEEVKKSLRTDSRITGVTVYLSNDTELQIQTVDQVVVYITYKETVELLAKQLYTEYDKTIDTELQIQTVDQVVVYITYKETVELLAKQLYTEYDKTIYLLNYLQQVSSSFDFNFMDMPNVLRSFSLENVVEKPICHDKWRITKHNVFALSWVSLKKKVEHEETNIQYGINKRKHSETFRKGCSS</sequence>
<dbReference type="AlphaFoldDB" id="A0A6J8C301"/>
<protein>
    <submittedName>
        <fullName evidence="1">Uncharacterized protein</fullName>
    </submittedName>
</protein>
<evidence type="ECO:0000313" key="2">
    <source>
        <dbReference type="Proteomes" id="UP000507470"/>
    </source>
</evidence>
<gene>
    <name evidence="1" type="ORF">MCOR_25043</name>
</gene>
<organism evidence="1 2">
    <name type="scientific">Mytilus coruscus</name>
    <name type="common">Sea mussel</name>
    <dbReference type="NCBI Taxonomy" id="42192"/>
    <lineage>
        <taxon>Eukaryota</taxon>
        <taxon>Metazoa</taxon>
        <taxon>Spiralia</taxon>
        <taxon>Lophotrochozoa</taxon>
        <taxon>Mollusca</taxon>
        <taxon>Bivalvia</taxon>
        <taxon>Autobranchia</taxon>
        <taxon>Pteriomorphia</taxon>
        <taxon>Mytilida</taxon>
        <taxon>Mytiloidea</taxon>
        <taxon>Mytilidae</taxon>
        <taxon>Mytilinae</taxon>
        <taxon>Mytilus</taxon>
    </lineage>
</organism>
<proteinExistence type="predicted"/>
<name>A0A6J8C301_MYTCO</name>
<dbReference type="Proteomes" id="UP000507470">
    <property type="component" value="Unassembled WGS sequence"/>
</dbReference>
<evidence type="ECO:0000313" key="1">
    <source>
        <dbReference type="EMBL" id="CAC5389911.1"/>
    </source>
</evidence>
<accession>A0A6J8C301</accession>
<keyword evidence="2" id="KW-1185">Reference proteome</keyword>
<reference evidence="1 2" key="1">
    <citation type="submission" date="2020-06" db="EMBL/GenBank/DDBJ databases">
        <authorList>
            <person name="Li R."/>
            <person name="Bekaert M."/>
        </authorList>
    </citation>
    <scope>NUCLEOTIDE SEQUENCE [LARGE SCALE GENOMIC DNA]</scope>
    <source>
        <strain evidence="2">wild</strain>
    </source>
</reference>